<dbReference type="InterPro" id="IPR005198">
    <property type="entry name" value="Glyco_hydro_76"/>
</dbReference>
<reference evidence="2" key="1">
    <citation type="journal article" date="2020" name="Stud. Mycol.">
        <title>101 Dothideomycetes genomes: a test case for predicting lifestyles and emergence of pathogens.</title>
        <authorList>
            <person name="Haridas S."/>
            <person name="Albert R."/>
            <person name="Binder M."/>
            <person name="Bloem J."/>
            <person name="Labutti K."/>
            <person name="Salamov A."/>
            <person name="Andreopoulos B."/>
            <person name="Baker S."/>
            <person name="Barry K."/>
            <person name="Bills G."/>
            <person name="Bluhm B."/>
            <person name="Cannon C."/>
            <person name="Castanera R."/>
            <person name="Culley D."/>
            <person name="Daum C."/>
            <person name="Ezra D."/>
            <person name="Gonzalez J."/>
            <person name="Henrissat B."/>
            <person name="Kuo A."/>
            <person name="Liang C."/>
            <person name="Lipzen A."/>
            <person name="Lutzoni F."/>
            <person name="Magnuson J."/>
            <person name="Mondo S."/>
            <person name="Nolan M."/>
            <person name="Ohm R."/>
            <person name="Pangilinan J."/>
            <person name="Park H.-J."/>
            <person name="Ramirez L."/>
            <person name="Alfaro M."/>
            <person name="Sun H."/>
            <person name="Tritt A."/>
            <person name="Yoshinaga Y."/>
            <person name="Zwiers L.-H."/>
            <person name="Turgeon B."/>
            <person name="Goodwin S."/>
            <person name="Spatafora J."/>
            <person name="Crous P."/>
            <person name="Grigoriev I."/>
        </authorList>
    </citation>
    <scope>NUCLEOTIDE SEQUENCE</scope>
    <source>
        <strain evidence="2">CBS 123094</strain>
    </source>
</reference>
<dbReference type="SUPFAM" id="SSF48208">
    <property type="entry name" value="Six-hairpin glycosidases"/>
    <property type="match status" value="1"/>
</dbReference>
<dbReference type="Gene3D" id="1.50.10.20">
    <property type="match status" value="1"/>
</dbReference>
<protein>
    <submittedName>
        <fullName evidence="2">Glycoside hydrolase family 76 protein</fullName>
    </submittedName>
</protein>
<dbReference type="GO" id="GO:0005975">
    <property type="term" value="P:carbohydrate metabolic process"/>
    <property type="evidence" value="ECO:0007669"/>
    <property type="project" value="InterPro"/>
</dbReference>
<dbReference type="GO" id="GO:0016787">
    <property type="term" value="F:hydrolase activity"/>
    <property type="evidence" value="ECO:0007669"/>
    <property type="project" value="UniProtKB-KW"/>
</dbReference>
<proteinExistence type="predicted"/>
<dbReference type="AlphaFoldDB" id="A0A6A5WUD8"/>
<organism evidence="2 3">
    <name type="scientific">Amniculicola lignicola CBS 123094</name>
    <dbReference type="NCBI Taxonomy" id="1392246"/>
    <lineage>
        <taxon>Eukaryota</taxon>
        <taxon>Fungi</taxon>
        <taxon>Dikarya</taxon>
        <taxon>Ascomycota</taxon>
        <taxon>Pezizomycotina</taxon>
        <taxon>Dothideomycetes</taxon>
        <taxon>Pleosporomycetidae</taxon>
        <taxon>Pleosporales</taxon>
        <taxon>Amniculicolaceae</taxon>
        <taxon>Amniculicola</taxon>
    </lineage>
</organism>
<dbReference type="PANTHER" id="PTHR47791:SF1">
    <property type="entry name" value="ENDO MANNANASE, GH76 FAMILY (EUROFUNG)"/>
    <property type="match status" value="1"/>
</dbReference>
<evidence type="ECO:0000313" key="2">
    <source>
        <dbReference type="EMBL" id="KAF2005207.1"/>
    </source>
</evidence>
<sequence length="352" mass="38999">MKYFQRTLPLLLPFLHISPAVADYESNAEQAIKTLQDRWYDTNTGLWNRLWWQSGNMVSTIALFGQHDEHFKPTAINIVANTFAKGASGNGGSWLNDYYDDEGWWALGWIDSFDLTGDRKYLDAAKSIFEDMTGGWTDSPCGGGIFWSKQRQNLAAIANELFLSIAAHLANRSQGQERQNYINWAKREWEWFYHSGVINGQNTINDGVDFKTCKNDGKTVYTYNQGVILGGLAELARATGDGEHIKNAKKIADGALAHLTQDGGILTEIPVRLDEQGAQFKGVFVRGLAKLYPQAPEGRYATFLKKNADTMWSKNRANDGVLGARWQGPVQDAGTTSHAAGVDLLVAVAKVA</sequence>
<keyword evidence="2" id="KW-0378">Hydrolase</keyword>
<accession>A0A6A5WUD8</accession>
<dbReference type="InterPro" id="IPR008928">
    <property type="entry name" value="6-hairpin_glycosidase_sf"/>
</dbReference>
<evidence type="ECO:0000313" key="3">
    <source>
        <dbReference type="Proteomes" id="UP000799779"/>
    </source>
</evidence>
<keyword evidence="3" id="KW-1185">Reference proteome</keyword>
<keyword evidence="1" id="KW-0732">Signal</keyword>
<dbReference type="PANTHER" id="PTHR47791">
    <property type="entry name" value="MEIOTICALLY UP-REGULATED GENE 191 PROTEIN"/>
    <property type="match status" value="1"/>
</dbReference>
<gene>
    <name evidence="2" type="ORF">P154DRAFT_425099</name>
</gene>
<feature type="chain" id="PRO_5025690445" evidence="1">
    <location>
        <begin position="23"/>
        <end position="352"/>
    </location>
</feature>
<evidence type="ECO:0000256" key="1">
    <source>
        <dbReference type="SAM" id="SignalP"/>
    </source>
</evidence>
<dbReference type="Pfam" id="PF03663">
    <property type="entry name" value="Glyco_hydro_76"/>
    <property type="match status" value="1"/>
</dbReference>
<dbReference type="InterPro" id="IPR053169">
    <property type="entry name" value="MUG_Protein"/>
</dbReference>
<dbReference type="Proteomes" id="UP000799779">
    <property type="component" value="Unassembled WGS sequence"/>
</dbReference>
<feature type="signal peptide" evidence="1">
    <location>
        <begin position="1"/>
        <end position="22"/>
    </location>
</feature>
<name>A0A6A5WUD8_9PLEO</name>
<dbReference type="EMBL" id="ML977564">
    <property type="protein sequence ID" value="KAF2005207.1"/>
    <property type="molecule type" value="Genomic_DNA"/>
</dbReference>
<dbReference type="OrthoDB" id="9984024at2759"/>